<dbReference type="EMBL" id="FORT01000017">
    <property type="protein sequence ID" value="SFK66191.1"/>
    <property type="molecule type" value="Genomic_DNA"/>
</dbReference>
<reference evidence="3" key="1">
    <citation type="submission" date="2016-10" db="EMBL/GenBank/DDBJ databases">
        <authorList>
            <person name="Varghese N."/>
            <person name="Submissions S."/>
        </authorList>
    </citation>
    <scope>NUCLEOTIDE SEQUENCE [LARGE SCALE GENOMIC DNA]</scope>
    <source>
        <strain evidence="3">OK042</strain>
    </source>
</reference>
<accession>A0A1I4BE00</accession>
<dbReference type="GeneID" id="301132605"/>
<evidence type="ECO:0000313" key="3">
    <source>
        <dbReference type="Proteomes" id="UP000198915"/>
    </source>
</evidence>
<feature type="coiled-coil region" evidence="1">
    <location>
        <begin position="7"/>
        <end position="45"/>
    </location>
</feature>
<organism evidence="2 3">
    <name type="scientific">Brevibacillus centrosporus</name>
    <dbReference type="NCBI Taxonomy" id="54910"/>
    <lineage>
        <taxon>Bacteria</taxon>
        <taxon>Bacillati</taxon>
        <taxon>Bacillota</taxon>
        <taxon>Bacilli</taxon>
        <taxon>Bacillales</taxon>
        <taxon>Paenibacillaceae</taxon>
        <taxon>Brevibacillus</taxon>
    </lineage>
</organism>
<proteinExistence type="predicted"/>
<keyword evidence="3" id="KW-1185">Reference proteome</keyword>
<evidence type="ECO:0000256" key="1">
    <source>
        <dbReference type="SAM" id="Coils"/>
    </source>
</evidence>
<evidence type="ECO:0000313" key="2">
    <source>
        <dbReference type="EMBL" id="SFK66191.1"/>
    </source>
</evidence>
<dbReference type="RefSeq" id="WP_170184444.1">
    <property type="nucleotide sequence ID" value="NZ_BJOE01000031.1"/>
</dbReference>
<keyword evidence="1" id="KW-0175">Coiled coil</keyword>
<dbReference type="AlphaFoldDB" id="A0A1I4BE00"/>
<name>A0A1I4BE00_9BACL</name>
<sequence length="45" mass="5374">MGYGRNEENALREIRELERALEQAIRALRVALNQLREIEENFEDD</sequence>
<dbReference type="Proteomes" id="UP000198915">
    <property type="component" value="Unassembled WGS sequence"/>
</dbReference>
<protein>
    <submittedName>
        <fullName evidence="2">Uncharacterized protein</fullName>
    </submittedName>
</protein>
<gene>
    <name evidence="2" type="ORF">SAMN05518846_11757</name>
</gene>